<proteinExistence type="predicted"/>
<dbReference type="PANTHER" id="PTHR45527">
    <property type="entry name" value="NONRIBOSOMAL PEPTIDE SYNTHETASE"/>
    <property type="match status" value="1"/>
</dbReference>
<dbReference type="InterPro" id="IPR010071">
    <property type="entry name" value="AA_adenyl_dom"/>
</dbReference>
<sequence length="1041" mass="111945">MEEWPLLSAQLRTWMAQSSDLTDPTNCITDCLEIHGPVDPAVMRAANERVEHEAEALRLRLVSTEDGYRQYVDPAGNAPLVYLDLSAEADPVAEADAWMQADMRRPIDPLRLCGAALLRTAADRFVLYRRVHHAVVDGWSLALVHNRLAAVYTALAEGRASEDGAFPAFQELLSSEKQYEESRRFETDHAYWLARFADRPDPVRLAGRSSSAVRIAHRRRADLGPARIAGLRAAADRFGVSWSDLATGITAAYVGRMTNADEVVLGIPAMARMTPQVRRVPGMTTNGLPVRVPMVPGTSVADFARQVSLELRQTLKHSRYPSAELARETGLLGTGRRLWGQVVNVMDFDYALDFAGATATVRTISLSAADDLSVTFYRTSADDTFELIVDAHPEIHSVEETEAHLRRFLFFLDSLVLEEPGTPVHEVPLVDPAERARLREWGTGPVHEIPPTAVHELVEAWAARTARAPAIEFEDTVLSFAEVNERANRLARHLLSLGAGPGQIVAFALPRSADLHITALSVLKTGAAFLPLDPAYPAARLSFMVGDAKPALVVLNSVTAGLAAELDARCLLLDHAEVAEAVRTLPGRNLTDEERGAVFSPDQPAYVIYTSGSTGVPKGVVVRHSGVVNLVAAMVDRLGSGPGTRTLQFASSSFDAFVGEMTQSLLNGGTLVSAAAERLTPGPDLTRLVTEKRINDLVLPPSALEVMSPQEWPGGTTVSIVGEAGSPTVIERWSPVCTLINGYGPTEATVSTAMSTRLSPSQADAPPIGRPLRNVRVYVLDDRMELVPAGAVGELYVGGAGVTLGYLGRDVLTAERFGDDPFAGPGARLYRTGDLVRWTADGELTFVGRNDDQVKVRGFRIELGEIEAALARSPGVAGAAATVWGDQPGDRRLVAYVVADPGAEPDPERLRARLAAGLPAHLVPSVITRIAGLPRTASGKLDRRALPPPQQVTAVASRPPVSAHERLMVELFAAILGAEPPGIDDSFFDLGGHSLSAVRLLARIRKTVGVELTVRELFDAPTPAGLAGLVDDALRKQTETS</sequence>
<evidence type="ECO:0000313" key="5">
    <source>
        <dbReference type="EMBL" id="MFC3986770.1"/>
    </source>
</evidence>
<dbReference type="InterPro" id="IPR025110">
    <property type="entry name" value="AMP-bd_C"/>
</dbReference>
<dbReference type="Gene3D" id="3.40.50.1820">
    <property type="entry name" value="alpha/beta hydrolase"/>
    <property type="match status" value="1"/>
</dbReference>
<dbReference type="InterPro" id="IPR036736">
    <property type="entry name" value="ACP-like_sf"/>
</dbReference>
<dbReference type="SMART" id="SM00823">
    <property type="entry name" value="PKS_PP"/>
    <property type="match status" value="1"/>
</dbReference>
<keyword evidence="2" id="KW-0596">Phosphopantetheine</keyword>
<dbReference type="PANTHER" id="PTHR45527:SF1">
    <property type="entry name" value="FATTY ACID SYNTHASE"/>
    <property type="match status" value="1"/>
</dbReference>
<dbReference type="Gene3D" id="2.30.38.10">
    <property type="entry name" value="Luciferase, Domain 3"/>
    <property type="match status" value="1"/>
</dbReference>
<organism evidence="5 6">
    <name type="scientific">Streptosporangium jomthongense</name>
    <dbReference type="NCBI Taxonomy" id="1193683"/>
    <lineage>
        <taxon>Bacteria</taxon>
        <taxon>Bacillati</taxon>
        <taxon>Actinomycetota</taxon>
        <taxon>Actinomycetes</taxon>
        <taxon>Streptosporangiales</taxon>
        <taxon>Streptosporangiaceae</taxon>
        <taxon>Streptosporangium</taxon>
    </lineage>
</organism>
<dbReference type="InterPro" id="IPR023213">
    <property type="entry name" value="CAT-like_dom_sf"/>
</dbReference>
<dbReference type="Proteomes" id="UP001595698">
    <property type="component" value="Unassembled WGS sequence"/>
</dbReference>
<dbReference type="PROSITE" id="PS00455">
    <property type="entry name" value="AMP_BINDING"/>
    <property type="match status" value="1"/>
</dbReference>
<dbReference type="InterPro" id="IPR020806">
    <property type="entry name" value="PKS_PP-bd"/>
</dbReference>
<evidence type="ECO:0000313" key="6">
    <source>
        <dbReference type="Proteomes" id="UP001595698"/>
    </source>
</evidence>
<evidence type="ECO:0000256" key="2">
    <source>
        <dbReference type="ARBA" id="ARBA00022450"/>
    </source>
</evidence>
<dbReference type="PROSITE" id="PS50075">
    <property type="entry name" value="CARRIER"/>
    <property type="match status" value="1"/>
</dbReference>
<accession>A0ABV8FH97</accession>
<name>A0ABV8FH97_9ACTN</name>
<dbReference type="PROSITE" id="PS00012">
    <property type="entry name" value="PHOSPHOPANTETHEINE"/>
    <property type="match status" value="1"/>
</dbReference>
<evidence type="ECO:0000259" key="4">
    <source>
        <dbReference type="PROSITE" id="PS50075"/>
    </source>
</evidence>
<dbReference type="Gene3D" id="3.30.559.10">
    <property type="entry name" value="Chloramphenicol acetyltransferase-like domain"/>
    <property type="match status" value="1"/>
</dbReference>
<dbReference type="InterPro" id="IPR000873">
    <property type="entry name" value="AMP-dep_synth/lig_dom"/>
</dbReference>
<dbReference type="Gene3D" id="3.40.50.980">
    <property type="match status" value="2"/>
</dbReference>
<dbReference type="InterPro" id="IPR001242">
    <property type="entry name" value="Condensation_dom"/>
</dbReference>
<dbReference type="RefSeq" id="WP_362784226.1">
    <property type="nucleotide sequence ID" value="NZ_JBHSBC010000066.1"/>
</dbReference>
<gene>
    <name evidence="5" type="ORF">ACFOYY_42040</name>
</gene>
<keyword evidence="6" id="KW-1185">Reference proteome</keyword>
<dbReference type="SUPFAM" id="SSF47336">
    <property type="entry name" value="ACP-like"/>
    <property type="match status" value="1"/>
</dbReference>
<dbReference type="InterPro" id="IPR020845">
    <property type="entry name" value="AMP-binding_CS"/>
</dbReference>
<dbReference type="InterPro" id="IPR009081">
    <property type="entry name" value="PP-bd_ACP"/>
</dbReference>
<dbReference type="Gene3D" id="3.30.300.30">
    <property type="match status" value="1"/>
</dbReference>
<dbReference type="Pfam" id="PF13193">
    <property type="entry name" value="AMP-binding_C"/>
    <property type="match status" value="1"/>
</dbReference>
<dbReference type="Pfam" id="PF00501">
    <property type="entry name" value="AMP-binding"/>
    <property type="match status" value="1"/>
</dbReference>
<comment type="cofactor">
    <cofactor evidence="1">
        <name>pantetheine 4'-phosphate</name>
        <dbReference type="ChEBI" id="CHEBI:47942"/>
    </cofactor>
</comment>
<dbReference type="Pfam" id="PF00550">
    <property type="entry name" value="PP-binding"/>
    <property type="match status" value="1"/>
</dbReference>
<dbReference type="Gene3D" id="3.30.559.30">
    <property type="entry name" value="Nonribosomal peptide synthetase, condensation domain"/>
    <property type="match status" value="1"/>
</dbReference>
<dbReference type="SUPFAM" id="SSF52777">
    <property type="entry name" value="CoA-dependent acyltransferases"/>
    <property type="match status" value="2"/>
</dbReference>
<dbReference type="EMBL" id="JBHSBC010000066">
    <property type="protein sequence ID" value="MFC3986770.1"/>
    <property type="molecule type" value="Genomic_DNA"/>
</dbReference>
<feature type="domain" description="Carrier" evidence="4">
    <location>
        <begin position="959"/>
        <end position="1034"/>
    </location>
</feature>
<dbReference type="Pfam" id="PF00668">
    <property type="entry name" value="Condensation"/>
    <property type="match status" value="1"/>
</dbReference>
<dbReference type="NCBIfam" id="TIGR01733">
    <property type="entry name" value="AA-adenyl-dom"/>
    <property type="match status" value="1"/>
</dbReference>
<protein>
    <submittedName>
        <fullName evidence="5">Amino acid adenylation domain-containing protein</fullName>
    </submittedName>
</protein>
<evidence type="ECO:0000256" key="3">
    <source>
        <dbReference type="ARBA" id="ARBA00022553"/>
    </source>
</evidence>
<dbReference type="InterPro" id="IPR045851">
    <property type="entry name" value="AMP-bd_C_sf"/>
</dbReference>
<reference evidence="6" key="1">
    <citation type="journal article" date="2019" name="Int. J. Syst. Evol. Microbiol.">
        <title>The Global Catalogue of Microorganisms (GCM) 10K type strain sequencing project: providing services to taxonomists for standard genome sequencing and annotation.</title>
        <authorList>
            <consortium name="The Broad Institute Genomics Platform"/>
            <consortium name="The Broad Institute Genome Sequencing Center for Infectious Disease"/>
            <person name="Wu L."/>
            <person name="Ma J."/>
        </authorList>
    </citation>
    <scope>NUCLEOTIDE SEQUENCE [LARGE SCALE GENOMIC DNA]</scope>
    <source>
        <strain evidence="6">TBRC 7912</strain>
    </source>
</reference>
<comment type="caution">
    <text evidence="5">The sequence shown here is derived from an EMBL/GenBank/DDBJ whole genome shotgun (WGS) entry which is preliminary data.</text>
</comment>
<dbReference type="SUPFAM" id="SSF56801">
    <property type="entry name" value="Acetyl-CoA synthetase-like"/>
    <property type="match status" value="1"/>
</dbReference>
<evidence type="ECO:0000256" key="1">
    <source>
        <dbReference type="ARBA" id="ARBA00001957"/>
    </source>
</evidence>
<dbReference type="InterPro" id="IPR006162">
    <property type="entry name" value="Ppantetheine_attach_site"/>
</dbReference>
<keyword evidence="3" id="KW-0597">Phosphoprotein</keyword>
<dbReference type="InterPro" id="IPR029058">
    <property type="entry name" value="AB_hydrolase_fold"/>
</dbReference>